<dbReference type="CDD" id="cd05233">
    <property type="entry name" value="SDR_c"/>
    <property type="match status" value="1"/>
</dbReference>
<evidence type="ECO:0000256" key="3">
    <source>
        <dbReference type="SAM" id="MobiDB-lite"/>
    </source>
</evidence>
<dbReference type="EC" id="1.-.-.-" evidence="4"/>
<accession>A0ABW3MY27</accession>
<comment type="similarity">
    <text evidence="1">Belongs to the short-chain dehydrogenases/reductases (SDR) family.</text>
</comment>
<dbReference type="GO" id="GO:0016491">
    <property type="term" value="F:oxidoreductase activity"/>
    <property type="evidence" value="ECO:0007669"/>
    <property type="project" value="UniProtKB-KW"/>
</dbReference>
<dbReference type="InterPro" id="IPR020904">
    <property type="entry name" value="Sc_DH/Rdtase_CS"/>
</dbReference>
<dbReference type="Gene3D" id="3.40.50.720">
    <property type="entry name" value="NAD(P)-binding Rossmann-like Domain"/>
    <property type="match status" value="1"/>
</dbReference>
<sequence>MPDTAVVTGAARGIGRAIATRLAREGWQVVVADLDADELAAVAAETGAPAVAGDTSTDAGVRHLVDTAYGHLGHLDVFFANAGIGTLQGLDASDAEWARALETNVLAHVRAARVLVPRWLEAGGGRLVVTASAAGLLTMLGDAPYSVSKHAAVAFAEWLSATYRHRGIVVQAICPQGVQTRMLDHSGALRDLLTRDDVVSADEVADAAWRALSGDAFYVLPHPEVSDYHAQRAAHPDAWLAGMNRLQQKLDTYTPDSPTDQPGHHQQQENA</sequence>
<dbReference type="InterPro" id="IPR002347">
    <property type="entry name" value="SDR_fam"/>
</dbReference>
<dbReference type="PANTHER" id="PTHR43669:SF3">
    <property type="entry name" value="ALCOHOL DEHYDROGENASE, PUTATIVE (AFU_ORTHOLOGUE AFUA_3G03445)-RELATED"/>
    <property type="match status" value="1"/>
</dbReference>
<evidence type="ECO:0000313" key="4">
    <source>
        <dbReference type="EMBL" id="MFD1054324.1"/>
    </source>
</evidence>
<dbReference type="RefSeq" id="WP_386052222.1">
    <property type="nucleotide sequence ID" value="NZ_JBHTKH010000004.1"/>
</dbReference>
<dbReference type="PRINTS" id="PR00081">
    <property type="entry name" value="GDHRDH"/>
</dbReference>
<evidence type="ECO:0000256" key="1">
    <source>
        <dbReference type="ARBA" id="ARBA00006484"/>
    </source>
</evidence>
<dbReference type="PROSITE" id="PS00061">
    <property type="entry name" value="ADH_SHORT"/>
    <property type="match status" value="1"/>
</dbReference>
<dbReference type="SUPFAM" id="SSF51735">
    <property type="entry name" value="NAD(P)-binding Rossmann-fold domains"/>
    <property type="match status" value="1"/>
</dbReference>
<dbReference type="Pfam" id="PF00106">
    <property type="entry name" value="adh_short"/>
    <property type="match status" value="1"/>
</dbReference>
<comment type="caution">
    <text evidence="4">The sequence shown here is derived from an EMBL/GenBank/DDBJ whole genome shotgun (WGS) entry which is preliminary data.</text>
</comment>
<gene>
    <name evidence="4" type="ORF">ACFQ2V_08405</name>
</gene>
<organism evidence="4 5">
    <name type="scientific">Terrabacter terrigena</name>
    <dbReference type="NCBI Taxonomy" id="574718"/>
    <lineage>
        <taxon>Bacteria</taxon>
        <taxon>Bacillati</taxon>
        <taxon>Actinomycetota</taxon>
        <taxon>Actinomycetes</taxon>
        <taxon>Micrococcales</taxon>
        <taxon>Intrasporangiaceae</taxon>
        <taxon>Terrabacter</taxon>
    </lineage>
</organism>
<dbReference type="InterPro" id="IPR036291">
    <property type="entry name" value="NAD(P)-bd_dom_sf"/>
</dbReference>
<evidence type="ECO:0000256" key="2">
    <source>
        <dbReference type="ARBA" id="ARBA00023002"/>
    </source>
</evidence>
<keyword evidence="2 4" id="KW-0560">Oxidoreductase</keyword>
<evidence type="ECO:0000313" key="5">
    <source>
        <dbReference type="Proteomes" id="UP001597046"/>
    </source>
</evidence>
<dbReference type="Proteomes" id="UP001597046">
    <property type="component" value="Unassembled WGS sequence"/>
</dbReference>
<feature type="compositionally biased region" description="Polar residues" evidence="3">
    <location>
        <begin position="250"/>
        <end position="261"/>
    </location>
</feature>
<proteinExistence type="inferred from homology"/>
<name>A0ABW3MY27_9MICO</name>
<reference evidence="5" key="1">
    <citation type="journal article" date="2019" name="Int. J. Syst. Evol. Microbiol.">
        <title>The Global Catalogue of Microorganisms (GCM) 10K type strain sequencing project: providing services to taxonomists for standard genome sequencing and annotation.</title>
        <authorList>
            <consortium name="The Broad Institute Genomics Platform"/>
            <consortium name="The Broad Institute Genome Sequencing Center for Infectious Disease"/>
            <person name="Wu L."/>
            <person name="Ma J."/>
        </authorList>
    </citation>
    <scope>NUCLEOTIDE SEQUENCE [LARGE SCALE GENOMIC DNA]</scope>
    <source>
        <strain evidence="5">CCUG 57508</strain>
    </source>
</reference>
<dbReference type="PANTHER" id="PTHR43669">
    <property type="entry name" value="5-KETO-D-GLUCONATE 5-REDUCTASE"/>
    <property type="match status" value="1"/>
</dbReference>
<keyword evidence="5" id="KW-1185">Reference proteome</keyword>
<dbReference type="EMBL" id="JBHTKH010000004">
    <property type="protein sequence ID" value="MFD1054324.1"/>
    <property type="molecule type" value="Genomic_DNA"/>
</dbReference>
<feature type="region of interest" description="Disordered" evidence="3">
    <location>
        <begin position="250"/>
        <end position="271"/>
    </location>
</feature>
<feature type="compositionally biased region" description="Basic and acidic residues" evidence="3">
    <location>
        <begin position="262"/>
        <end position="271"/>
    </location>
</feature>
<protein>
    <submittedName>
        <fullName evidence="4">SDR family oxidoreductase</fullName>
        <ecNumber evidence="4">1.-.-.-</ecNumber>
    </submittedName>
</protein>